<reference evidence="1" key="1">
    <citation type="submission" date="2014-03" db="EMBL/GenBank/DDBJ databases">
        <title>The sialotranscriptome of Amblyomma triste, Amblyomma parvum and Amblyomma cajennense ticks, uncovered by 454-based RNA-seq.</title>
        <authorList>
            <person name="Garcia G.R."/>
            <person name="Gardinassi L.G."/>
            <person name="Ribeiro J.M."/>
            <person name="Anatriello E."/>
            <person name="Ferreira B.R."/>
            <person name="Moreira H.N."/>
            <person name="Mafra C."/>
            <person name="Olegario M.M."/>
            <person name="Szabo P.J."/>
            <person name="Miranda-Santos I.K."/>
            <person name="Maruyama S.R."/>
        </authorList>
    </citation>
    <scope>NUCLEOTIDE SEQUENCE</scope>
    <source>
        <strain evidence="1">Mato Grasso do Sul</strain>
        <tissue evidence="1">Salivary glands</tissue>
    </source>
</reference>
<proteinExistence type="evidence at transcript level"/>
<evidence type="ECO:0000313" key="1">
    <source>
        <dbReference type="EMBL" id="JAC27511.1"/>
    </source>
</evidence>
<accession>A0A023G064</accession>
<protein>
    <submittedName>
        <fullName evidence="1">Putative secreted protein</fullName>
    </submittedName>
</protein>
<sequence>MLCLRFITSLFTIARQQVLEINVTRSKAMFLPKLSLRRLFAIFKKCKTPQDRQAVGLWSHSHTTLLNSSFGFWVPACRHFDRSSVCKSYR</sequence>
<organism evidence="1">
    <name type="scientific">Amblyomma triste</name>
    <name type="common">Neotropical tick</name>
    <dbReference type="NCBI Taxonomy" id="251400"/>
    <lineage>
        <taxon>Eukaryota</taxon>
        <taxon>Metazoa</taxon>
        <taxon>Ecdysozoa</taxon>
        <taxon>Arthropoda</taxon>
        <taxon>Chelicerata</taxon>
        <taxon>Arachnida</taxon>
        <taxon>Acari</taxon>
        <taxon>Parasitiformes</taxon>
        <taxon>Ixodida</taxon>
        <taxon>Ixodoidea</taxon>
        <taxon>Ixodidae</taxon>
        <taxon>Amblyomminae</taxon>
        <taxon>Amblyomma</taxon>
    </lineage>
</organism>
<dbReference type="EMBL" id="GBBM01007907">
    <property type="protein sequence ID" value="JAC27511.1"/>
    <property type="molecule type" value="mRNA"/>
</dbReference>
<name>A0A023G064_AMBTT</name>
<dbReference type="AlphaFoldDB" id="A0A023G064"/>